<dbReference type="SUPFAM" id="SSF53756">
    <property type="entry name" value="UDP-Glycosyltransferase/glycogen phosphorylase"/>
    <property type="match status" value="1"/>
</dbReference>
<feature type="non-terminal residue" evidence="2">
    <location>
        <position position="1"/>
    </location>
</feature>
<organism evidence="2 3">
    <name type="scientific">Candidatus Beckwithbacteria bacterium CG23_combo_of_CG06-09_8_20_14_all_34_8</name>
    <dbReference type="NCBI Taxonomy" id="1974497"/>
    <lineage>
        <taxon>Bacteria</taxon>
        <taxon>Candidatus Beckwithiibacteriota</taxon>
    </lineage>
</organism>
<dbReference type="AlphaFoldDB" id="A0A2H0B8V1"/>
<evidence type="ECO:0000259" key="1">
    <source>
        <dbReference type="Pfam" id="PF00534"/>
    </source>
</evidence>
<name>A0A2H0B8V1_9BACT</name>
<dbReference type="InterPro" id="IPR038013">
    <property type="entry name" value="ALG11"/>
</dbReference>
<evidence type="ECO:0000313" key="2">
    <source>
        <dbReference type="EMBL" id="PIP53378.1"/>
    </source>
</evidence>
<dbReference type="CDD" id="cd03801">
    <property type="entry name" value="GT4_PimA-like"/>
    <property type="match status" value="1"/>
</dbReference>
<sequence length="289" mass="33564">VDASYLNKLQRLLNQLKYDLIFWLSDGSVPLLHGKQNWLHFQVPFQVNGNGLKIQYKLSKINHILCNSKFTKNFIDKSFNIKSEVLYPPVDVHQFITKPKEKKSIILSVGRFDQILNAKRQDILIEVFKQMCDKGLENWELVLVGGLQHNQDQFLQLEKMAINYPIRLLPNLDWLKLLDLYKQATIYWHGTGYGVDDQKTPEKVEHFGMSIVEAMAAGCIPIAYDIGGVKEIIQDKENGYLWKTKEQLAKMTFNMINILAKENDIVAKAQKRSLDFSKERFFMQLDNLL</sequence>
<dbReference type="Proteomes" id="UP000229459">
    <property type="component" value="Unassembled WGS sequence"/>
</dbReference>
<gene>
    <name evidence="2" type="ORF">COX08_01325</name>
</gene>
<reference evidence="2 3" key="1">
    <citation type="submission" date="2017-09" db="EMBL/GenBank/DDBJ databases">
        <title>Depth-based differentiation of microbial function through sediment-hosted aquifers and enrichment of novel symbionts in the deep terrestrial subsurface.</title>
        <authorList>
            <person name="Probst A.J."/>
            <person name="Ladd B."/>
            <person name="Jarett J.K."/>
            <person name="Geller-Mcgrath D.E."/>
            <person name="Sieber C.M."/>
            <person name="Emerson J.B."/>
            <person name="Anantharaman K."/>
            <person name="Thomas B.C."/>
            <person name="Malmstrom R."/>
            <person name="Stieglmeier M."/>
            <person name="Klingl A."/>
            <person name="Woyke T."/>
            <person name="Ryan C.M."/>
            <person name="Banfield J.F."/>
        </authorList>
    </citation>
    <scope>NUCLEOTIDE SEQUENCE [LARGE SCALE GENOMIC DNA]</scope>
    <source>
        <strain evidence="2">CG23_combo_of_CG06-09_8_20_14_all_34_8</strain>
    </source>
</reference>
<proteinExistence type="predicted"/>
<evidence type="ECO:0000313" key="3">
    <source>
        <dbReference type="Proteomes" id="UP000229459"/>
    </source>
</evidence>
<comment type="caution">
    <text evidence="2">The sequence shown here is derived from an EMBL/GenBank/DDBJ whole genome shotgun (WGS) entry which is preliminary data.</text>
</comment>
<feature type="domain" description="Glycosyl transferase family 1" evidence="1">
    <location>
        <begin position="94"/>
        <end position="251"/>
    </location>
</feature>
<accession>A0A2H0B8V1</accession>
<dbReference type="GO" id="GO:0004377">
    <property type="term" value="F:GDP-Man:Man(3)GlcNAc(2)-PP-Dol alpha-1,2-mannosyltransferase activity"/>
    <property type="evidence" value="ECO:0007669"/>
    <property type="project" value="InterPro"/>
</dbReference>
<dbReference type="PANTHER" id="PTHR45919:SF1">
    <property type="entry name" value="GDP-MAN:MAN(3)GLCNAC(2)-PP-DOL ALPHA-1,2-MANNOSYLTRANSFERASE"/>
    <property type="match status" value="1"/>
</dbReference>
<protein>
    <recommendedName>
        <fullName evidence="1">Glycosyl transferase family 1 domain-containing protein</fullName>
    </recommendedName>
</protein>
<dbReference type="EMBL" id="PCSR01000031">
    <property type="protein sequence ID" value="PIP53378.1"/>
    <property type="molecule type" value="Genomic_DNA"/>
</dbReference>
<dbReference type="GO" id="GO:0006487">
    <property type="term" value="P:protein N-linked glycosylation"/>
    <property type="evidence" value="ECO:0007669"/>
    <property type="project" value="TreeGrafter"/>
</dbReference>
<dbReference type="Pfam" id="PF00534">
    <property type="entry name" value="Glycos_transf_1"/>
    <property type="match status" value="1"/>
</dbReference>
<dbReference type="GO" id="GO:0016020">
    <property type="term" value="C:membrane"/>
    <property type="evidence" value="ECO:0007669"/>
    <property type="project" value="TreeGrafter"/>
</dbReference>
<dbReference type="InterPro" id="IPR001296">
    <property type="entry name" value="Glyco_trans_1"/>
</dbReference>
<dbReference type="PANTHER" id="PTHR45919">
    <property type="entry name" value="GDP-MAN:MAN(3)GLCNAC(2)-PP-DOL ALPHA-1,2-MANNOSYLTRANSFERASE"/>
    <property type="match status" value="1"/>
</dbReference>
<dbReference type="Gene3D" id="3.40.50.2000">
    <property type="entry name" value="Glycogen Phosphorylase B"/>
    <property type="match status" value="1"/>
</dbReference>